<name>A0A9P6LZE9_9FUNG</name>
<accession>A0A9P6LZE9</accession>
<dbReference type="EMBL" id="JAAAHW010006868">
    <property type="protein sequence ID" value="KAF9953909.1"/>
    <property type="molecule type" value="Genomic_DNA"/>
</dbReference>
<sequence>EVTSIPTPDHCNTASEEPICAIDVRAHVAETDLLAELGSIHDIVYGATPAPETIYFSLELKDEVILSEQACLDRAILSVVHHSRSPSCPFLGSAASSNQPCDH</sequence>
<dbReference type="AlphaFoldDB" id="A0A9P6LZE9"/>
<keyword evidence="2" id="KW-1185">Reference proteome</keyword>
<comment type="caution">
    <text evidence="1">The sequence shown here is derived from an EMBL/GenBank/DDBJ whole genome shotgun (WGS) entry which is preliminary data.</text>
</comment>
<evidence type="ECO:0000313" key="1">
    <source>
        <dbReference type="EMBL" id="KAF9953909.1"/>
    </source>
</evidence>
<gene>
    <name evidence="1" type="ORF">BGZ65_004356</name>
</gene>
<proteinExistence type="predicted"/>
<dbReference type="Proteomes" id="UP000749646">
    <property type="component" value="Unassembled WGS sequence"/>
</dbReference>
<organism evidence="1 2">
    <name type="scientific">Modicella reniformis</name>
    <dbReference type="NCBI Taxonomy" id="1440133"/>
    <lineage>
        <taxon>Eukaryota</taxon>
        <taxon>Fungi</taxon>
        <taxon>Fungi incertae sedis</taxon>
        <taxon>Mucoromycota</taxon>
        <taxon>Mortierellomycotina</taxon>
        <taxon>Mortierellomycetes</taxon>
        <taxon>Mortierellales</taxon>
        <taxon>Mortierellaceae</taxon>
        <taxon>Modicella</taxon>
    </lineage>
</organism>
<feature type="non-terminal residue" evidence="1">
    <location>
        <position position="1"/>
    </location>
</feature>
<evidence type="ECO:0000313" key="2">
    <source>
        <dbReference type="Proteomes" id="UP000749646"/>
    </source>
</evidence>
<protein>
    <submittedName>
        <fullName evidence="1">Uncharacterized protein</fullName>
    </submittedName>
</protein>
<reference evidence="1" key="1">
    <citation type="journal article" date="2020" name="Fungal Divers.">
        <title>Resolving the Mortierellaceae phylogeny through synthesis of multi-gene phylogenetics and phylogenomics.</title>
        <authorList>
            <person name="Vandepol N."/>
            <person name="Liber J."/>
            <person name="Desiro A."/>
            <person name="Na H."/>
            <person name="Kennedy M."/>
            <person name="Barry K."/>
            <person name="Grigoriev I.V."/>
            <person name="Miller A.N."/>
            <person name="O'Donnell K."/>
            <person name="Stajich J.E."/>
            <person name="Bonito G."/>
        </authorList>
    </citation>
    <scope>NUCLEOTIDE SEQUENCE</scope>
    <source>
        <strain evidence="1">MES-2147</strain>
    </source>
</reference>